<dbReference type="PANTHER" id="PTHR35093">
    <property type="entry name" value="OUTER MEMBRANE PROTEIN NMB0088-RELATED"/>
    <property type="match status" value="1"/>
</dbReference>
<dbReference type="Gene3D" id="2.40.160.60">
    <property type="entry name" value="Outer membrane protein transport protein (OMPP1/FadL/TodX)"/>
    <property type="match status" value="1"/>
</dbReference>
<organism evidence="9 10">
    <name type="scientific">Desulfonema ishimotonii</name>
    <dbReference type="NCBI Taxonomy" id="45657"/>
    <lineage>
        <taxon>Bacteria</taxon>
        <taxon>Pseudomonadati</taxon>
        <taxon>Thermodesulfobacteriota</taxon>
        <taxon>Desulfobacteria</taxon>
        <taxon>Desulfobacterales</taxon>
        <taxon>Desulfococcaceae</taxon>
        <taxon>Desulfonema</taxon>
    </lineage>
</organism>
<keyword evidence="4 8" id="KW-0812">Transmembrane</keyword>
<dbReference type="AlphaFoldDB" id="A0A401FQV8"/>
<keyword evidence="8" id="KW-1133">Transmembrane helix</keyword>
<feature type="transmembrane region" description="Helical" evidence="8">
    <location>
        <begin position="7"/>
        <end position="25"/>
    </location>
</feature>
<comment type="similarity">
    <text evidence="2">Belongs to the OmpP1/FadL family.</text>
</comment>
<sequence>MILKRVLFYRIALSLMFFIIFPYFAQASEKLELPSSPNPVGSGARALGMGGAFIAVADDATSASWNPGGLIQVKRPEYSVVLSSFHRIEDNAFGKYPEASGDQNVSDVNLNYASLTYPFDFLKRNMAVSLNYQHLFDFSREWDFSYSYQSSRLKTHRTEDFEREGQLYALGLAYCIQVTPKFSFGVTLNLWNDWFNDNEWHQKEYRRDQDTHIASGDVTETEYTWRDEYSFDGINANIGFLWNITDHWTVGAVLKTPFTGDLHHKSTFYSSLSQELQVSSGDAELDMPMSYGIGVAWHPTDQLTVSADIYRTEWDDFILEDADGSRTSMVSGLAESESDVDPTCQVRAGAEYLFLFPEKGYVVPLRGGVFYDPAPAEGSSDDFYGFSLGTGFAKSPYVFDIAYQYRFSWDVNEYLLPSLDFSQDVDEHTLYVSFIYHF</sequence>
<dbReference type="Pfam" id="PF03349">
    <property type="entry name" value="Toluene_X"/>
    <property type="match status" value="1"/>
</dbReference>
<evidence type="ECO:0000256" key="3">
    <source>
        <dbReference type="ARBA" id="ARBA00022452"/>
    </source>
</evidence>
<name>A0A401FQV8_9BACT</name>
<reference evidence="10" key="1">
    <citation type="submission" date="2017-11" db="EMBL/GenBank/DDBJ databases">
        <authorList>
            <person name="Watanabe M."/>
            <person name="Kojima H."/>
        </authorList>
    </citation>
    <scope>NUCLEOTIDE SEQUENCE [LARGE SCALE GENOMIC DNA]</scope>
    <source>
        <strain evidence="10">Tokyo 01</strain>
    </source>
</reference>
<evidence type="ECO:0000256" key="4">
    <source>
        <dbReference type="ARBA" id="ARBA00022692"/>
    </source>
</evidence>
<dbReference type="GO" id="GO:0015483">
    <property type="term" value="F:long-chain fatty acid transporting porin activity"/>
    <property type="evidence" value="ECO:0007669"/>
    <property type="project" value="TreeGrafter"/>
</dbReference>
<dbReference type="SUPFAM" id="SSF56935">
    <property type="entry name" value="Porins"/>
    <property type="match status" value="1"/>
</dbReference>
<comment type="caution">
    <text evidence="9">The sequence shown here is derived from an EMBL/GenBank/DDBJ whole genome shotgun (WGS) entry which is preliminary data.</text>
</comment>
<evidence type="ECO:0000256" key="1">
    <source>
        <dbReference type="ARBA" id="ARBA00004571"/>
    </source>
</evidence>
<protein>
    <recommendedName>
        <fullName evidence="11">Aromatic hydrocarbon degradation protein</fullName>
    </recommendedName>
</protein>
<evidence type="ECO:0000256" key="7">
    <source>
        <dbReference type="ARBA" id="ARBA00023237"/>
    </source>
</evidence>
<keyword evidence="3" id="KW-1134">Transmembrane beta strand</keyword>
<evidence type="ECO:0000256" key="8">
    <source>
        <dbReference type="SAM" id="Phobius"/>
    </source>
</evidence>
<dbReference type="GO" id="GO:0009279">
    <property type="term" value="C:cell outer membrane"/>
    <property type="evidence" value="ECO:0007669"/>
    <property type="project" value="UniProtKB-SubCell"/>
</dbReference>
<reference evidence="10" key="2">
    <citation type="submission" date="2019-01" db="EMBL/GenBank/DDBJ databases">
        <title>Genome sequence of Desulfonema ishimotonii strain Tokyo 01.</title>
        <authorList>
            <person name="Fukui M."/>
        </authorList>
    </citation>
    <scope>NUCLEOTIDE SEQUENCE [LARGE SCALE GENOMIC DNA]</scope>
    <source>
        <strain evidence="10">Tokyo 01</strain>
    </source>
</reference>
<comment type="subcellular location">
    <subcellularLocation>
        <location evidence="1">Cell outer membrane</location>
        <topology evidence="1">Multi-pass membrane protein</topology>
    </subcellularLocation>
</comment>
<proteinExistence type="inferred from homology"/>
<dbReference type="EMBL" id="BEXT01000001">
    <property type="protein sequence ID" value="GBC59349.1"/>
    <property type="molecule type" value="Genomic_DNA"/>
</dbReference>
<evidence type="ECO:0000256" key="2">
    <source>
        <dbReference type="ARBA" id="ARBA00008163"/>
    </source>
</evidence>
<evidence type="ECO:0000313" key="9">
    <source>
        <dbReference type="EMBL" id="GBC59349.1"/>
    </source>
</evidence>
<accession>A0A401FQV8</accession>
<keyword evidence="7" id="KW-0998">Cell outer membrane</keyword>
<evidence type="ECO:0000313" key="10">
    <source>
        <dbReference type="Proteomes" id="UP000288096"/>
    </source>
</evidence>
<keyword evidence="5" id="KW-0732">Signal</keyword>
<dbReference type="Proteomes" id="UP000288096">
    <property type="component" value="Unassembled WGS sequence"/>
</dbReference>
<keyword evidence="6 8" id="KW-0472">Membrane</keyword>
<dbReference type="InterPro" id="IPR005017">
    <property type="entry name" value="OMPP1/FadL/TodX"/>
</dbReference>
<evidence type="ECO:0000256" key="6">
    <source>
        <dbReference type="ARBA" id="ARBA00023136"/>
    </source>
</evidence>
<gene>
    <name evidence="9" type="ORF">DENIS_0288</name>
</gene>
<evidence type="ECO:0008006" key="11">
    <source>
        <dbReference type="Google" id="ProtNLM"/>
    </source>
</evidence>
<evidence type="ECO:0000256" key="5">
    <source>
        <dbReference type="ARBA" id="ARBA00022729"/>
    </source>
</evidence>
<keyword evidence="10" id="KW-1185">Reference proteome</keyword>
<dbReference type="PANTHER" id="PTHR35093:SF8">
    <property type="entry name" value="OUTER MEMBRANE PROTEIN NMB0088-RELATED"/>
    <property type="match status" value="1"/>
</dbReference>